<dbReference type="AlphaFoldDB" id="A0A9P5UAK2"/>
<accession>A0A9P5UAK2</accession>
<sequence>MAYDIAFQGGHVLNRGQYPPKIFEESIPILERFGSNVDLHATVDVAGATKSLAEAGYSLSLRSSIDTLTNLNASLVENRVNDLVKDLFDEDITIKDGQNFFMRLIQHSIDNKDYKSTGNFFTSRERSEGNYYAYQLTFYSMKTASYCFVILSFISFLDKDVVFGIPSPTRSGVSYKVQIFNCAKVHTSTLYNYGVLKGDQSMKSPDGKHTATLSNGNFSVDSDWQTNTVSKGTSPWKLVMQEDANLVIYDGDRKPTWASQTRIGRFSKPPYRLEMQDDGNLVIYEDGGRALWSIR</sequence>
<dbReference type="EMBL" id="JADNRY010000019">
    <property type="protein sequence ID" value="KAF9073155.1"/>
    <property type="molecule type" value="Genomic_DNA"/>
</dbReference>
<name>A0A9P5UAK2_9AGAR</name>
<reference evidence="2" key="1">
    <citation type="submission" date="2020-11" db="EMBL/GenBank/DDBJ databases">
        <authorList>
            <consortium name="DOE Joint Genome Institute"/>
            <person name="Ahrendt S."/>
            <person name="Riley R."/>
            <person name="Andreopoulos W."/>
            <person name="Labutti K."/>
            <person name="Pangilinan J."/>
            <person name="Ruiz-Duenas F.J."/>
            <person name="Barrasa J.M."/>
            <person name="Sanchez-Garcia M."/>
            <person name="Camarero S."/>
            <person name="Miyauchi S."/>
            <person name="Serrano A."/>
            <person name="Linde D."/>
            <person name="Babiker R."/>
            <person name="Drula E."/>
            <person name="Ayuso-Fernandez I."/>
            <person name="Pacheco R."/>
            <person name="Padilla G."/>
            <person name="Ferreira P."/>
            <person name="Barriuso J."/>
            <person name="Kellner H."/>
            <person name="Castanera R."/>
            <person name="Alfaro M."/>
            <person name="Ramirez L."/>
            <person name="Pisabarro A.G."/>
            <person name="Kuo A."/>
            <person name="Tritt A."/>
            <person name="Lipzen A."/>
            <person name="He G."/>
            <person name="Yan M."/>
            <person name="Ng V."/>
            <person name="Cullen D."/>
            <person name="Martin F."/>
            <person name="Rosso M.-N."/>
            <person name="Henrissat B."/>
            <person name="Hibbett D."/>
            <person name="Martinez A.T."/>
            <person name="Grigoriev I.V."/>
        </authorList>
    </citation>
    <scope>NUCLEOTIDE SEQUENCE</scope>
    <source>
        <strain evidence="2">AH 40177</strain>
    </source>
</reference>
<organism evidence="2 3">
    <name type="scientific">Rhodocollybia butyracea</name>
    <dbReference type="NCBI Taxonomy" id="206335"/>
    <lineage>
        <taxon>Eukaryota</taxon>
        <taxon>Fungi</taxon>
        <taxon>Dikarya</taxon>
        <taxon>Basidiomycota</taxon>
        <taxon>Agaricomycotina</taxon>
        <taxon>Agaricomycetes</taxon>
        <taxon>Agaricomycetidae</taxon>
        <taxon>Agaricales</taxon>
        <taxon>Marasmiineae</taxon>
        <taxon>Omphalotaceae</taxon>
        <taxon>Rhodocollybia</taxon>
    </lineage>
</organism>
<keyword evidence="3" id="KW-1185">Reference proteome</keyword>
<proteinExistence type="predicted"/>
<evidence type="ECO:0000313" key="2">
    <source>
        <dbReference type="EMBL" id="KAF9073155.1"/>
    </source>
</evidence>
<feature type="domain" description="Bulb-type lectin" evidence="1">
    <location>
        <begin position="187"/>
        <end position="295"/>
    </location>
</feature>
<dbReference type="SMART" id="SM00108">
    <property type="entry name" value="B_lectin"/>
    <property type="match status" value="1"/>
</dbReference>
<comment type="caution">
    <text evidence="2">The sequence shown here is derived from an EMBL/GenBank/DDBJ whole genome shotgun (WGS) entry which is preliminary data.</text>
</comment>
<evidence type="ECO:0000259" key="1">
    <source>
        <dbReference type="PROSITE" id="PS50927"/>
    </source>
</evidence>
<dbReference type="InterPro" id="IPR036426">
    <property type="entry name" value="Bulb-type_lectin_dom_sf"/>
</dbReference>
<dbReference type="OrthoDB" id="1884773at2759"/>
<dbReference type="InterPro" id="IPR001480">
    <property type="entry name" value="Bulb-type_lectin_dom"/>
</dbReference>
<dbReference type="Proteomes" id="UP000772434">
    <property type="component" value="Unassembled WGS sequence"/>
</dbReference>
<gene>
    <name evidence="2" type="ORF">BDP27DRAFT_1216270</name>
</gene>
<protein>
    <recommendedName>
        <fullName evidence="1">Bulb-type lectin domain-containing protein</fullName>
    </recommendedName>
</protein>
<dbReference type="SUPFAM" id="SSF51110">
    <property type="entry name" value="alpha-D-mannose-specific plant lectins"/>
    <property type="match status" value="1"/>
</dbReference>
<dbReference type="CDD" id="cd00028">
    <property type="entry name" value="B_lectin"/>
    <property type="match status" value="1"/>
</dbReference>
<evidence type="ECO:0000313" key="3">
    <source>
        <dbReference type="Proteomes" id="UP000772434"/>
    </source>
</evidence>
<dbReference type="PROSITE" id="PS50927">
    <property type="entry name" value="BULB_LECTIN"/>
    <property type="match status" value="1"/>
</dbReference>
<dbReference type="Gene3D" id="2.90.10.10">
    <property type="entry name" value="Bulb-type lectin domain"/>
    <property type="match status" value="1"/>
</dbReference>